<dbReference type="Proteomes" id="UP000217265">
    <property type="component" value="Chromosome"/>
</dbReference>
<dbReference type="GO" id="GO:0016874">
    <property type="term" value="F:ligase activity"/>
    <property type="evidence" value="ECO:0007669"/>
    <property type="project" value="UniProtKB-KW"/>
</dbReference>
<keyword evidence="2" id="KW-0436">Ligase</keyword>
<dbReference type="InterPro" id="IPR045864">
    <property type="entry name" value="aa-tRNA-synth_II/BPL/LPL"/>
</dbReference>
<dbReference type="PANTHER" id="PTHR43679">
    <property type="entry name" value="OCTANOYLTRANSFERASE LIPM-RELATED"/>
    <property type="match status" value="1"/>
</dbReference>
<gene>
    <name evidence="2" type="ORF">CMV30_08795</name>
</gene>
<dbReference type="KEGG" id="vbh:CMV30_08795"/>
<evidence type="ECO:0000313" key="2">
    <source>
        <dbReference type="EMBL" id="ATC64038.1"/>
    </source>
</evidence>
<name>A0A290QFC9_9BACT</name>
<dbReference type="SUPFAM" id="SSF55681">
    <property type="entry name" value="Class II aaRS and biotin synthetases"/>
    <property type="match status" value="1"/>
</dbReference>
<evidence type="ECO:0000259" key="1">
    <source>
        <dbReference type="Pfam" id="PF21948"/>
    </source>
</evidence>
<feature type="domain" description="BPL/LPL catalytic" evidence="1">
    <location>
        <begin position="13"/>
        <end position="195"/>
    </location>
</feature>
<organism evidence="2 3">
    <name type="scientific">Nibricoccus aquaticus</name>
    <dbReference type="NCBI Taxonomy" id="2576891"/>
    <lineage>
        <taxon>Bacteria</taxon>
        <taxon>Pseudomonadati</taxon>
        <taxon>Verrucomicrobiota</taxon>
        <taxon>Opitutia</taxon>
        <taxon>Opitutales</taxon>
        <taxon>Opitutaceae</taxon>
        <taxon>Nibricoccus</taxon>
    </lineage>
</organism>
<proteinExistence type="predicted"/>
<dbReference type="Pfam" id="PF21948">
    <property type="entry name" value="LplA-B_cat"/>
    <property type="match status" value="1"/>
</dbReference>
<dbReference type="RefSeq" id="WP_096055670.1">
    <property type="nucleotide sequence ID" value="NZ_CP023344.1"/>
</dbReference>
<dbReference type="InterPro" id="IPR050664">
    <property type="entry name" value="Octanoyltrans_LipM/LipL"/>
</dbReference>
<dbReference type="PANTHER" id="PTHR43679:SF2">
    <property type="entry name" value="OCTANOYL-[GCVH]:PROTEIN N-OCTANOYLTRANSFERASE"/>
    <property type="match status" value="1"/>
</dbReference>
<dbReference type="EMBL" id="CP023344">
    <property type="protein sequence ID" value="ATC64038.1"/>
    <property type="molecule type" value="Genomic_DNA"/>
</dbReference>
<dbReference type="InterPro" id="IPR004143">
    <property type="entry name" value="BPL_LPL_catalytic"/>
</dbReference>
<accession>A0A290QFC9</accession>
<evidence type="ECO:0000313" key="3">
    <source>
        <dbReference type="Proteomes" id="UP000217265"/>
    </source>
</evidence>
<protein>
    <submittedName>
        <fullName evidence="2">Ligase</fullName>
    </submittedName>
</protein>
<dbReference type="Gene3D" id="3.30.930.10">
    <property type="entry name" value="Bira Bifunctional Protein, Domain 2"/>
    <property type="match status" value="1"/>
</dbReference>
<reference evidence="2 3" key="1">
    <citation type="submission" date="2017-09" db="EMBL/GenBank/DDBJ databases">
        <title>Complete genome sequence of Verrucomicrobial strain HZ-65, isolated from freshwater.</title>
        <authorList>
            <person name="Choi A."/>
        </authorList>
    </citation>
    <scope>NUCLEOTIDE SEQUENCE [LARGE SCALE GENOMIC DNA]</scope>
    <source>
        <strain evidence="2 3">HZ-65</strain>
    </source>
</reference>
<dbReference type="AlphaFoldDB" id="A0A290QFC9"/>
<dbReference type="OrthoDB" id="9788148at2"/>
<keyword evidence="3" id="KW-1185">Reference proteome</keyword>
<sequence>MQLDILPERHGGAAENMATDFLLLKRYPAERAAHARFRHYDWHRPAFTFGYSQKIAYVRSQLPADIAPDLCRRPTGGGVVDHRDDWTYTLVIPRAHALYDQPAPHSYRAIHAAITDSLIALGQPVELKESCDPADSSDNNPGGATCSAASGPTVCFTRPERYDVIHTLTGAKVAGAAQKRTKDGLLFQGSLARSTLTASLDWDAFQSLLIEKLSAALALPAAETPWPDFAEHELDGLIEQYSAPEWIEQR</sequence>